<dbReference type="Proteomes" id="UP000265566">
    <property type="component" value="Chromosome 1"/>
</dbReference>
<dbReference type="SUPFAM" id="SSF52540">
    <property type="entry name" value="P-loop containing nucleoside triphosphate hydrolases"/>
    <property type="match status" value="1"/>
</dbReference>
<keyword evidence="1" id="KW-0547">Nucleotide-binding</keyword>
<dbReference type="Gramene" id="rna150">
    <property type="protein sequence ID" value="RHN76774.1"/>
    <property type="gene ID" value="gene150"/>
</dbReference>
<keyword evidence="1" id="KW-0347">Helicase</keyword>
<protein>
    <submittedName>
        <fullName evidence="1">Putative helicase, P-loop containing nucleoside triphosphate hydrolase</fullName>
    </submittedName>
</protein>
<organism evidence="1">
    <name type="scientific">Medicago truncatula</name>
    <name type="common">Barrel medic</name>
    <name type="synonym">Medicago tribuloides</name>
    <dbReference type="NCBI Taxonomy" id="3880"/>
    <lineage>
        <taxon>Eukaryota</taxon>
        <taxon>Viridiplantae</taxon>
        <taxon>Streptophyta</taxon>
        <taxon>Embryophyta</taxon>
        <taxon>Tracheophyta</taxon>
        <taxon>Spermatophyta</taxon>
        <taxon>Magnoliopsida</taxon>
        <taxon>eudicotyledons</taxon>
        <taxon>Gunneridae</taxon>
        <taxon>Pentapetalae</taxon>
        <taxon>rosids</taxon>
        <taxon>fabids</taxon>
        <taxon>Fabales</taxon>
        <taxon>Fabaceae</taxon>
        <taxon>Papilionoideae</taxon>
        <taxon>50 kb inversion clade</taxon>
        <taxon>NPAAA clade</taxon>
        <taxon>Hologalegina</taxon>
        <taxon>IRL clade</taxon>
        <taxon>Trifolieae</taxon>
        <taxon>Medicago</taxon>
    </lineage>
</organism>
<evidence type="ECO:0000313" key="1">
    <source>
        <dbReference type="EMBL" id="RHN76774.1"/>
    </source>
</evidence>
<reference evidence="1" key="1">
    <citation type="journal article" date="2018" name="Nat. Plants">
        <title>Whole-genome landscape of Medicago truncatula symbiotic genes.</title>
        <authorList>
            <person name="Pecrix Y."/>
            <person name="Gamas P."/>
            <person name="Carrere S."/>
        </authorList>
    </citation>
    <scope>NUCLEOTIDE SEQUENCE</scope>
    <source>
        <tissue evidence="1">Leaves</tissue>
    </source>
</reference>
<proteinExistence type="predicted"/>
<gene>
    <name evidence="1" type="ORF">MtrunA17_Chr1g0147561</name>
</gene>
<dbReference type="Gene3D" id="3.40.50.300">
    <property type="entry name" value="P-loop containing nucleotide triphosphate hydrolases"/>
    <property type="match status" value="1"/>
</dbReference>
<comment type="caution">
    <text evidence="1">The sequence shown here is derived from an EMBL/GenBank/DDBJ whole genome shotgun (WGS) entry which is preliminary data.</text>
</comment>
<sequence length="154" mass="17704">MVTLLKEDPTQKIVVFCEFIETLVRLYFALRSNNTKGYCCFHSMKGTINTHHIHQFQNKDDVNILLVDLRMMDNFESFNLSCVSKVYLMNACLKTMEQKIVSLFTKQKTNQVKFVSVLTENSVEDKLIGDKVEMDVFGIFDGGADTIYPTIKLV</sequence>
<keyword evidence="1" id="KW-0067">ATP-binding</keyword>
<keyword evidence="1" id="KW-0378">Hydrolase</keyword>
<dbReference type="EMBL" id="PSQE01000001">
    <property type="protein sequence ID" value="RHN76774.1"/>
    <property type="molecule type" value="Genomic_DNA"/>
</dbReference>
<dbReference type="GO" id="GO:0016787">
    <property type="term" value="F:hydrolase activity"/>
    <property type="evidence" value="ECO:0007669"/>
    <property type="project" value="UniProtKB-KW"/>
</dbReference>
<dbReference type="AlphaFoldDB" id="A0A396JHZ7"/>
<dbReference type="InterPro" id="IPR027417">
    <property type="entry name" value="P-loop_NTPase"/>
</dbReference>
<accession>A0A396JHZ7</accession>
<dbReference type="GO" id="GO:0004386">
    <property type="term" value="F:helicase activity"/>
    <property type="evidence" value="ECO:0007669"/>
    <property type="project" value="UniProtKB-KW"/>
</dbReference>
<name>A0A396JHZ7_MEDTR</name>